<evidence type="ECO:0000259" key="2">
    <source>
        <dbReference type="Pfam" id="PF01695"/>
    </source>
</evidence>
<keyword evidence="3" id="KW-0547">Nucleotide-binding</keyword>
<proteinExistence type="predicted"/>
<feature type="region of interest" description="Disordered" evidence="1">
    <location>
        <begin position="47"/>
        <end position="75"/>
    </location>
</feature>
<evidence type="ECO:0000313" key="3">
    <source>
        <dbReference type="EMBL" id="MFC5995037.1"/>
    </source>
</evidence>
<dbReference type="InterPro" id="IPR002611">
    <property type="entry name" value="IstB_ATP-bd"/>
</dbReference>
<feature type="domain" description="IstB-like ATP-binding" evidence="2">
    <location>
        <begin position="1"/>
        <end position="32"/>
    </location>
</feature>
<gene>
    <name evidence="3" type="ORF">ACFQE5_12525</name>
</gene>
<accession>A0ABW1J345</accession>
<protein>
    <submittedName>
        <fullName evidence="3">ATP-binding protein</fullName>
    </submittedName>
</protein>
<evidence type="ECO:0000256" key="1">
    <source>
        <dbReference type="SAM" id="MobiDB-lite"/>
    </source>
</evidence>
<sequence length="75" mass="8292">MVVTGNKPFGRRGGVFGDDIVAAAMIDRLVHHDSYRLKDHDLGRVPAAKTDNRRPATTRWVSFQTDHPGSGFGRC</sequence>
<dbReference type="RefSeq" id="WP_379585069.1">
    <property type="nucleotide sequence ID" value="NZ_JBHSQW010000025.1"/>
</dbReference>
<name>A0ABW1J345_9PSEU</name>
<dbReference type="EMBL" id="JBHSQW010000025">
    <property type="protein sequence ID" value="MFC5995037.1"/>
    <property type="molecule type" value="Genomic_DNA"/>
</dbReference>
<keyword evidence="4" id="KW-1185">Reference proteome</keyword>
<evidence type="ECO:0000313" key="4">
    <source>
        <dbReference type="Proteomes" id="UP001596302"/>
    </source>
</evidence>
<keyword evidence="3" id="KW-0067">ATP-binding</keyword>
<dbReference type="GO" id="GO:0005524">
    <property type="term" value="F:ATP binding"/>
    <property type="evidence" value="ECO:0007669"/>
    <property type="project" value="UniProtKB-KW"/>
</dbReference>
<comment type="caution">
    <text evidence="3">The sequence shown here is derived from an EMBL/GenBank/DDBJ whole genome shotgun (WGS) entry which is preliminary data.</text>
</comment>
<reference evidence="4" key="1">
    <citation type="journal article" date="2019" name="Int. J. Syst. Evol. Microbiol.">
        <title>The Global Catalogue of Microorganisms (GCM) 10K type strain sequencing project: providing services to taxonomists for standard genome sequencing and annotation.</title>
        <authorList>
            <consortium name="The Broad Institute Genomics Platform"/>
            <consortium name="The Broad Institute Genome Sequencing Center for Infectious Disease"/>
            <person name="Wu L."/>
            <person name="Ma J."/>
        </authorList>
    </citation>
    <scope>NUCLEOTIDE SEQUENCE [LARGE SCALE GENOMIC DNA]</scope>
    <source>
        <strain evidence="4">CCM 8391</strain>
    </source>
</reference>
<dbReference type="Proteomes" id="UP001596302">
    <property type="component" value="Unassembled WGS sequence"/>
</dbReference>
<organism evidence="3 4">
    <name type="scientific">Pseudonocardia hispaniensis</name>
    <dbReference type="NCBI Taxonomy" id="904933"/>
    <lineage>
        <taxon>Bacteria</taxon>
        <taxon>Bacillati</taxon>
        <taxon>Actinomycetota</taxon>
        <taxon>Actinomycetes</taxon>
        <taxon>Pseudonocardiales</taxon>
        <taxon>Pseudonocardiaceae</taxon>
        <taxon>Pseudonocardia</taxon>
    </lineage>
</organism>
<dbReference type="Pfam" id="PF01695">
    <property type="entry name" value="IstB_IS21"/>
    <property type="match status" value="1"/>
</dbReference>